<dbReference type="PANTHER" id="PTHR14218:SF15">
    <property type="entry name" value="TRIPEPTIDYL-PEPTIDASE 1"/>
    <property type="match status" value="1"/>
</dbReference>
<feature type="active site" description="Charge relay system" evidence="7">
    <location>
        <position position="601"/>
    </location>
</feature>
<evidence type="ECO:0000259" key="9">
    <source>
        <dbReference type="PROSITE" id="PS51695"/>
    </source>
</evidence>
<organism evidence="10 11">
    <name type="scientific">Tieghemostelium lacteum</name>
    <name type="common">Slime mold</name>
    <name type="synonym">Dictyostelium lacteum</name>
    <dbReference type="NCBI Taxonomy" id="361077"/>
    <lineage>
        <taxon>Eukaryota</taxon>
        <taxon>Amoebozoa</taxon>
        <taxon>Evosea</taxon>
        <taxon>Eumycetozoa</taxon>
        <taxon>Dictyostelia</taxon>
        <taxon>Dictyosteliales</taxon>
        <taxon>Raperosteliaceae</taxon>
        <taxon>Tieghemostelium</taxon>
    </lineage>
</organism>
<feature type="binding site" evidence="7">
    <location>
        <position position="647"/>
    </location>
    <ligand>
        <name>Ca(2+)</name>
        <dbReference type="ChEBI" id="CHEBI:29108"/>
    </ligand>
</feature>
<dbReference type="AlphaFoldDB" id="A0A151ZIG1"/>
<evidence type="ECO:0000256" key="5">
    <source>
        <dbReference type="ARBA" id="ARBA00022837"/>
    </source>
</evidence>
<dbReference type="CDD" id="cd11377">
    <property type="entry name" value="Pro-peptidase_S53"/>
    <property type="match status" value="1"/>
</dbReference>
<dbReference type="GO" id="GO:0046872">
    <property type="term" value="F:metal ion binding"/>
    <property type="evidence" value="ECO:0007669"/>
    <property type="project" value="UniProtKB-UniRule"/>
</dbReference>
<proteinExistence type="predicted"/>
<dbReference type="PROSITE" id="PS51695">
    <property type="entry name" value="SEDOLISIN"/>
    <property type="match status" value="1"/>
</dbReference>
<feature type="chain" id="PRO_5007593352" evidence="8">
    <location>
        <begin position="21"/>
        <end position="698"/>
    </location>
</feature>
<dbReference type="OMA" id="VIRTMNY"/>
<evidence type="ECO:0000256" key="6">
    <source>
        <dbReference type="ARBA" id="ARBA00023145"/>
    </source>
</evidence>
<keyword evidence="8" id="KW-0732">Signal</keyword>
<evidence type="ECO:0000256" key="8">
    <source>
        <dbReference type="SAM" id="SignalP"/>
    </source>
</evidence>
<evidence type="ECO:0000313" key="11">
    <source>
        <dbReference type="Proteomes" id="UP000076078"/>
    </source>
</evidence>
<evidence type="ECO:0000256" key="3">
    <source>
        <dbReference type="ARBA" id="ARBA00022801"/>
    </source>
</evidence>
<feature type="active site" description="Charge relay system" evidence="7">
    <location>
        <position position="271"/>
    </location>
</feature>
<dbReference type="InterPro" id="IPR015366">
    <property type="entry name" value="S53_propep"/>
</dbReference>
<evidence type="ECO:0000256" key="4">
    <source>
        <dbReference type="ARBA" id="ARBA00022825"/>
    </source>
</evidence>
<comment type="cofactor">
    <cofactor evidence="7">
        <name>Ca(2+)</name>
        <dbReference type="ChEBI" id="CHEBI:29108"/>
    </cofactor>
    <text evidence="7">Binds 1 Ca(2+) ion per subunit.</text>
</comment>
<dbReference type="CDD" id="cd04056">
    <property type="entry name" value="Peptidases_S53"/>
    <property type="match status" value="1"/>
</dbReference>
<evidence type="ECO:0000256" key="2">
    <source>
        <dbReference type="ARBA" id="ARBA00022723"/>
    </source>
</evidence>
<comment type="caution">
    <text evidence="10">The sequence shown here is derived from an EMBL/GenBank/DDBJ whole genome shotgun (WGS) entry which is preliminary data.</text>
</comment>
<feature type="domain" description="Peptidase S53" evidence="9">
    <location>
        <begin position="198"/>
        <end position="691"/>
    </location>
</feature>
<evidence type="ECO:0000256" key="7">
    <source>
        <dbReference type="PROSITE-ProRule" id="PRU01032"/>
    </source>
</evidence>
<dbReference type="InterPro" id="IPR036852">
    <property type="entry name" value="Peptidase_S8/S53_dom_sf"/>
</dbReference>
<dbReference type="Pfam" id="PF09286">
    <property type="entry name" value="Pro-kuma_activ"/>
    <property type="match status" value="1"/>
</dbReference>
<dbReference type="InterPro" id="IPR050819">
    <property type="entry name" value="Tripeptidyl-peptidase_I"/>
</dbReference>
<feature type="signal peptide" evidence="8">
    <location>
        <begin position="1"/>
        <end position="20"/>
    </location>
</feature>
<dbReference type="InterPro" id="IPR030400">
    <property type="entry name" value="Sedolisin_dom"/>
</dbReference>
<keyword evidence="5 7" id="KW-0106">Calcium</keyword>
<sequence>MNTKLFVLLLVSVIIGLAASKRADRVLIAHVVDTPPHFDFLGKASIHDHISFKILLTQRNLDKLEEKFWDISNPKSSNYGKFMTKAQIDKLIAPVQSDKDIVVSWLNSHSIQKSEIKVFSDYIQVNTIVKKASELLSTKFYRYASLQTSEVRIRIGGTAYIPSSVSKQVELILGVADFIEDNKMEKSMRESFSDVDPAITPDFIKKFYGIPTGLVGTNNQTYQSIVAFTDDYAPAALAYFDKTYSISNVKVNRQGPDCIAQGCDQMESDLDIQYHTSIGNNITTLFINHAAGQWVLDWATSIQEFTPLPMVSSLSYGFAEVYQCLLEAGCGSLGIDATQYIARTNVELQKLGNQGMTIFVSSGDDGAPGFYGTSGNCPMALEPYCPIGGCNFTETQCAEFTITSPNGTICIFPMGLGSFGCQEVLRENAAVTAIQAFFGNNTGTDVDKDRGSNEHFYSPVSCDQLETIHYEDFTVAGYSFSESQGTIFMPDFPTSSPYVVSVGATQILSSGSEVVCSIVNGAAIVGGGGFSMSQPQPSYQTSAVNTYLNNWKSNNPSFAINITNRAYPDIALVGHNFQIATTNNLQSENCPCSITAVDGTSCSSPTVAAMFSLINDQLLNNGKTQLGFLNPLLYQAGSENPDVYNDITTGNNNCNRAYCCEYGFSAEKGYDLASGWGSINFPNMLSYILSTKGVNNKQ</sequence>
<dbReference type="EMBL" id="LODT01000025">
    <property type="protein sequence ID" value="KYQ93746.1"/>
    <property type="molecule type" value="Genomic_DNA"/>
</dbReference>
<dbReference type="InterPro" id="IPR000209">
    <property type="entry name" value="Peptidase_S8/S53_dom"/>
</dbReference>
<dbReference type="InParanoid" id="A0A151ZIG1"/>
<evidence type="ECO:0000256" key="1">
    <source>
        <dbReference type="ARBA" id="ARBA00022670"/>
    </source>
</evidence>
<dbReference type="GO" id="GO:0008240">
    <property type="term" value="F:tripeptidyl-peptidase activity"/>
    <property type="evidence" value="ECO:0007669"/>
    <property type="project" value="TreeGrafter"/>
</dbReference>
<feature type="binding site" evidence="7">
    <location>
        <position position="646"/>
    </location>
    <ligand>
        <name>Ca(2+)</name>
        <dbReference type="ChEBI" id="CHEBI:29108"/>
    </ligand>
</feature>
<reference evidence="10 11" key="1">
    <citation type="submission" date="2015-12" db="EMBL/GenBank/DDBJ databases">
        <title>Dictyostelia acquired genes for synthesis and detection of signals that induce cell-type specialization by lateral gene transfer from prokaryotes.</title>
        <authorList>
            <person name="Gloeckner G."/>
            <person name="Schaap P."/>
        </authorList>
    </citation>
    <scope>NUCLEOTIDE SEQUENCE [LARGE SCALE GENOMIC DNA]</scope>
    <source>
        <strain evidence="10 11">TK</strain>
    </source>
</reference>
<dbReference type="SUPFAM" id="SSF54897">
    <property type="entry name" value="Protease propeptides/inhibitors"/>
    <property type="match status" value="1"/>
</dbReference>
<dbReference type="GO" id="GO:0004252">
    <property type="term" value="F:serine-type endopeptidase activity"/>
    <property type="evidence" value="ECO:0007669"/>
    <property type="project" value="UniProtKB-UniRule"/>
</dbReference>
<feature type="active site" description="Charge relay system" evidence="7">
    <location>
        <position position="267"/>
    </location>
</feature>
<dbReference type="SMART" id="SM00944">
    <property type="entry name" value="Pro-kuma_activ"/>
    <property type="match status" value="1"/>
</dbReference>
<dbReference type="FunCoup" id="A0A151ZIG1">
    <property type="interactions" value="3"/>
</dbReference>
<accession>A0A151ZIG1</accession>
<keyword evidence="4 7" id="KW-0720">Serine protease</keyword>
<dbReference type="Proteomes" id="UP000076078">
    <property type="component" value="Unassembled WGS sequence"/>
</dbReference>
<name>A0A151ZIG1_TIELA</name>
<keyword evidence="1 7" id="KW-0645">Protease</keyword>
<dbReference type="Pfam" id="PF00082">
    <property type="entry name" value="Peptidase_S8"/>
    <property type="match status" value="1"/>
</dbReference>
<dbReference type="OrthoDB" id="409122at2759"/>
<protein>
    <submittedName>
        <fullName evidence="10">Peptidase S8 and S53 domain-containing protein</fullName>
    </submittedName>
</protein>
<keyword evidence="2 7" id="KW-0479">Metal-binding</keyword>
<dbReference type="PANTHER" id="PTHR14218">
    <property type="entry name" value="PROTEASE S8 TRIPEPTIDYL PEPTIDASE I CLN2"/>
    <property type="match status" value="1"/>
</dbReference>
<gene>
    <name evidence="10" type="ORF">DLAC_05135</name>
</gene>
<keyword evidence="11" id="KW-1185">Reference proteome</keyword>
<feature type="binding site" evidence="7">
    <location>
        <position position="671"/>
    </location>
    <ligand>
        <name>Ca(2+)</name>
        <dbReference type="ChEBI" id="CHEBI:29108"/>
    </ligand>
</feature>
<dbReference type="STRING" id="361077.A0A151ZIG1"/>
<keyword evidence="3 7" id="KW-0378">Hydrolase</keyword>
<keyword evidence="6" id="KW-0865">Zymogen</keyword>
<feature type="binding site" evidence="7">
    <location>
        <position position="669"/>
    </location>
    <ligand>
        <name>Ca(2+)</name>
        <dbReference type="ChEBI" id="CHEBI:29108"/>
    </ligand>
</feature>
<dbReference type="GO" id="GO:0006508">
    <property type="term" value="P:proteolysis"/>
    <property type="evidence" value="ECO:0007669"/>
    <property type="project" value="UniProtKB-KW"/>
</dbReference>
<evidence type="ECO:0000313" key="10">
    <source>
        <dbReference type="EMBL" id="KYQ93746.1"/>
    </source>
</evidence>
<dbReference type="FunFam" id="3.40.50.200:FF:000040">
    <property type="entry name" value="Predicted protein"/>
    <property type="match status" value="1"/>
</dbReference>
<dbReference type="SUPFAM" id="SSF52743">
    <property type="entry name" value="Subtilisin-like"/>
    <property type="match status" value="1"/>
</dbReference>
<dbReference type="Gene3D" id="3.40.50.200">
    <property type="entry name" value="Peptidase S8/S53 domain"/>
    <property type="match status" value="2"/>
</dbReference>